<reference evidence="1 2" key="1">
    <citation type="submission" date="2020-10" db="EMBL/GenBank/DDBJ databases">
        <title>Connecting structure to function with the recovery of over 1000 high-quality activated sludge metagenome-assembled genomes encoding full-length rRNA genes using long-read sequencing.</title>
        <authorList>
            <person name="Singleton C.M."/>
            <person name="Petriglieri F."/>
            <person name="Kristensen J.M."/>
            <person name="Kirkegaard R.H."/>
            <person name="Michaelsen T.Y."/>
            <person name="Andersen M.H."/>
            <person name="Karst S.M."/>
            <person name="Dueholm M.S."/>
            <person name="Nielsen P.H."/>
            <person name="Albertsen M."/>
        </authorList>
    </citation>
    <scope>NUCLEOTIDE SEQUENCE [LARGE SCALE GENOMIC DNA]</scope>
    <source>
        <strain evidence="1">Ribe_18-Q3-R11-54_MAXAC.273</strain>
    </source>
</reference>
<comment type="caution">
    <text evidence="1">The sequence shown here is derived from an EMBL/GenBank/DDBJ whole genome shotgun (WGS) entry which is preliminary data.</text>
</comment>
<proteinExistence type="predicted"/>
<name>A0A9D7SYI3_9BACT</name>
<dbReference type="EMBL" id="JADKGY010000029">
    <property type="protein sequence ID" value="MBK9984556.1"/>
    <property type="molecule type" value="Genomic_DNA"/>
</dbReference>
<dbReference type="Proteomes" id="UP000808337">
    <property type="component" value="Unassembled WGS sequence"/>
</dbReference>
<protein>
    <submittedName>
        <fullName evidence="1">Uncharacterized protein</fullName>
    </submittedName>
</protein>
<dbReference type="AlphaFoldDB" id="A0A9D7SYI3"/>
<gene>
    <name evidence="1" type="ORF">IPP15_19690</name>
</gene>
<organism evidence="1 2">
    <name type="scientific">Candidatus Opimibacter skivensis</name>
    <dbReference type="NCBI Taxonomy" id="2982028"/>
    <lineage>
        <taxon>Bacteria</taxon>
        <taxon>Pseudomonadati</taxon>
        <taxon>Bacteroidota</taxon>
        <taxon>Saprospiria</taxon>
        <taxon>Saprospirales</taxon>
        <taxon>Saprospiraceae</taxon>
        <taxon>Candidatus Opimibacter</taxon>
    </lineage>
</organism>
<sequence length="166" mass="19534">MTYIIEFFRRQRGYFACSVLLLAILISPGCKQKGEPAGNETEEKVTGDSLPPDFLAFFDAFHNDSAYQMAHILFPLEGLPSSDKPNDTIATKRFFWQKADWKKHNLFTDPAHQFDQWFEVIGDRVVEHWIQMKGSNMFIRRRFAKLDDGWYLIYYAGLRPMEKKRQ</sequence>
<accession>A0A9D7SYI3</accession>
<evidence type="ECO:0000313" key="2">
    <source>
        <dbReference type="Proteomes" id="UP000808337"/>
    </source>
</evidence>
<dbReference type="Gene3D" id="3.10.450.410">
    <property type="match status" value="1"/>
</dbReference>
<evidence type="ECO:0000313" key="1">
    <source>
        <dbReference type="EMBL" id="MBK9984556.1"/>
    </source>
</evidence>